<feature type="compositionally biased region" description="Gly residues" evidence="7">
    <location>
        <begin position="729"/>
        <end position="741"/>
    </location>
</feature>
<evidence type="ECO:0000256" key="4">
    <source>
        <dbReference type="ARBA" id="ARBA00022692"/>
    </source>
</evidence>
<feature type="transmembrane region" description="Helical" evidence="8">
    <location>
        <begin position="23"/>
        <end position="43"/>
    </location>
</feature>
<dbReference type="InterPro" id="IPR045035">
    <property type="entry name" value="YSL-like"/>
</dbReference>
<dbReference type="PANTHER" id="PTHR31645:SF0">
    <property type="entry name" value="OLIGOPEPTIDE TRANSPORTER YGL114W-RELATED"/>
    <property type="match status" value="1"/>
</dbReference>
<reference evidence="9" key="1">
    <citation type="submission" date="2022-07" db="EMBL/GenBank/DDBJ databases">
        <title>Genome Sequence of Leucocoprinus birnbaumii.</title>
        <authorList>
            <person name="Buettner E."/>
        </authorList>
    </citation>
    <scope>NUCLEOTIDE SEQUENCE</scope>
    <source>
        <strain evidence="9">VT141</strain>
    </source>
</reference>
<dbReference type="EMBL" id="JANIEX010001201">
    <property type="protein sequence ID" value="KAJ3560288.1"/>
    <property type="molecule type" value="Genomic_DNA"/>
</dbReference>
<evidence type="ECO:0008006" key="11">
    <source>
        <dbReference type="Google" id="ProtNLM"/>
    </source>
</evidence>
<keyword evidence="5 8" id="KW-1133">Transmembrane helix</keyword>
<proteinExistence type="inferred from homology"/>
<evidence type="ECO:0000256" key="5">
    <source>
        <dbReference type="ARBA" id="ARBA00022989"/>
    </source>
</evidence>
<feature type="transmembrane region" description="Helical" evidence="8">
    <location>
        <begin position="228"/>
        <end position="257"/>
    </location>
</feature>
<dbReference type="GO" id="GO:0000329">
    <property type="term" value="C:fungal-type vacuole membrane"/>
    <property type="evidence" value="ECO:0007669"/>
    <property type="project" value="TreeGrafter"/>
</dbReference>
<feature type="transmembrane region" description="Helical" evidence="8">
    <location>
        <begin position="496"/>
        <end position="517"/>
    </location>
</feature>
<dbReference type="GO" id="GO:2001256">
    <property type="term" value="P:regulation of store-operated calcium entry"/>
    <property type="evidence" value="ECO:0007669"/>
    <property type="project" value="InterPro"/>
</dbReference>
<keyword evidence="10" id="KW-1185">Reference proteome</keyword>
<feature type="transmembrane region" description="Helical" evidence="8">
    <location>
        <begin position="277"/>
        <end position="301"/>
    </location>
</feature>
<feature type="region of interest" description="Disordered" evidence="7">
    <location>
        <begin position="722"/>
        <end position="774"/>
    </location>
</feature>
<dbReference type="InterPro" id="IPR009567">
    <property type="entry name" value="SARAF"/>
</dbReference>
<accession>A0AAD5VHY4</accession>
<dbReference type="Proteomes" id="UP001213000">
    <property type="component" value="Unassembled WGS sequence"/>
</dbReference>
<feature type="transmembrane region" description="Helical" evidence="8">
    <location>
        <begin position="49"/>
        <end position="67"/>
    </location>
</feature>
<feature type="transmembrane region" description="Helical" evidence="8">
    <location>
        <begin position="322"/>
        <end position="344"/>
    </location>
</feature>
<evidence type="ECO:0000313" key="9">
    <source>
        <dbReference type="EMBL" id="KAJ3560288.1"/>
    </source>
</evidence>
<dbReference type="Pfam" id="PF06682">
    <property type="entry name" value="SARAF"/>
    <property type="match status" value="1"/>
</dbReference>
<keyword evidence="3" id="KW-0813">Transport</keyword>
<feature type="region of interest" description="Disordered" evidence="7">
    <location>
        <begin position="188"/>
        <end position="213"/>
    </location>
</feature>
<evidence type="ECO:0000256" key="2">
    <source>
        <dbReference type="ARBA" id="ARBA00008807"/>
    </source>
</evidence>
<protein>
    <recommendedName>
        <fullName evidence="11">Oligopeptide transporter</fullName>
    </recommendedName>
</protein>
<evidence type="ECO:0000256" key="3">
    <source>
        <dbReference type="ARBA" id="ARBA00022448"/>
    </source>
</evidence>
<dbReference type="InterPro" id="IPR004813">
    <property type="entry name" value="OPT"/>
</dbReference>
<feature type="transmembrane region" description="Helical" evidence="8">
    <location>
        <begin position="79"/>
        <end position="108"/>
    </location>
</feature>
<keyword evidence="6 8" id="KW-0472">Membrane</keyword>
<feature type="transmembrane region" description="Helical" evidence="8">
    <location>
        <begin position="694"/>
        <end position="712"/>
    </location>
</feature>
<dbReference type="AlphaFoldDB" id="A0AAD5VHY4"/>
<organism evidence="9 10">
    <name type="scientific">Leucocoprinus birnbaumii</name>
    <dbReference type="NCBI Taxonomy" id="56174"/>
    <lineage>
        <taxon>Eukaryota</taxon>
        <taxon>Fungi</taxon>
        <taxon>Dikarya</taxon>
        <taxon>Basidiomycota</taxon>
        <taxon>Agaricomycotina</taxon>
        <taxon>Agaricomycetes</taxon>
        <taxon>Agaricomycetidae</taxon>
        <taxon>Agaricales</taxon>
        <taxon>Agaricineae</taxon>
        <taxon>Agaricaceae</taxon>
        <taxon>Leucocoprinus</taxon>
    </lineage>
</organism>
<gene>
    <name evidence="9" type="ORF">NP233_g10937</name>
</gene>
<evidence type="ECO:0000256" key="1">
    <source>
        <dbReference type="ARBA" id="ARBA00004141"/>
    </source>
</evidence>
<evidence type="ECO:0000256" key="8">
    <source>
        <dbReference type="SAM" id="Phobius"/>
    </source>
</evidence>
<dbReference type="GO" id="GO:0005789">
    <property type="term" value="C:endoplasmic reticulum membrane"/>
    <property type="evidence" value="ECO:0007669"/>
    <property type="project" value="InterPro"/>
</dbReference>
<evidence type="ECO:0000256" key="6">
    <source>
        <dbReference type="ARBA" id="ARBA00023136"/>
    </source>
</evidence>
<feature type="transmembrane region" description="Helical" evidence="8">
    <location>
        <begin position="410"/>
        <end position="432"/>
    </location>
</feature>
<evidence type="ECO:0000313" key="10">
    <source>
        <dbReference type="Proteomes" id="UP001213000"/>
    </source>
</evidence>
<dbReference type="NCBIfam" id="TIGR00728">
    <property type="entry name" value="OPT_sfam"/>
    <property type="match status" value="1"/>
</dbReference>
<feature type="compositionally biased region" description="Acidic residues" evidence="7">
    <location>
        <begin position="189"/>
        <end position="203"/>
    </location>
</feature>
<feature type="transmembrane region" description="Helical" evidence="8">
    <location>
        <begin position="120"/>
        <end position="139"/>
    </location>
</feature>
<sequence>MRWLRRAIGRFVSLPPSDAQPEFTVRAVLIGLAIGCVVCFTNLSLGLQSGWISMMSIQSALIGFLISRMLRTPLTPQEIIVVQTTSVATGTMPLAAGFVGILPALGLLSEEKDGTPSIHLSWLAAVGWSCSIAYFGVFLSPPIRKQVVIEEQLPFPSGTATAQLINVLHRLPPPDTTIRHRRGYRELDTEADDEGVDTTEEEVISPHAQEHGNEEEREMVEHDGWHSLIWSFGFSAFVSLAAYFFPVMFAIPLFGVYLAKEWLWYFTPSLSYIGQGIIMGFPTTVSMNLGMFVGWAILSPLSKHYGWAPGPTGDMSNGARGWILWTALGIMCADSLVSLLPVVAEYLVDLAKRQRRIHLSEHDDTRKVDNETETEDRLVPGDWVMMGLLGSIIIGTFLVWVVFGNEGIKPWATVLGFILGGLLSIIGVRALGETDLNPVSGLGKVSQLFFAWIQPGNVVANIIAGGVAEAGAQQAGDLMQDLKTGHLCHASPRAQFYGQLIGSSVSIIVTATAFILYNRAYAIPGPSFPAPTAYVWLSLARLLRDGHLPEKSDIFMVAFAAVFASLSILKVYAVRRQLWFAKWIPSGVAFAVGFLNTPSFSIARLVGGVIEYVYRTRLYQPEVVRCTNLGGSGTEVDWKCEADLPEALRFGKVEVSCEGWSQAGDPYVLKDLLKFLEHSEAEERIPHCYGWGDIIFTFVWLAFLIFFAYNVLKSCFRRRNNGSSTSGPRSGGGGGGGGGGWFPRDYRRDDWTNPPPPYSKNAPDSGAGTGGEGWRPGFWTGAALGGMATHFWNNRQQAEPRTYWNQWDQIPLRNAGPSNGFGSGFGGRRPARFDDDDRGEGSSNLGRMRTSTGMGGSSVR</sequence>
<comment type="similarity">
    <text evidence="2">Belongs to the oligopeptide OPT transporter family.</text>
</comment>
<keyword evidence="4 8" id="KW-0812">Transmembrane</keyword>
<feature type="compositionally biased region" description="Polar residues" evidence="7">
    <location>
        <begin position="841"/>
        <end position="852"/>
    </location>
</feature>
<evidence type="ECO:0000256" key="7">
    <source>
        <dbReference type="SAM" id="MobiDB-lite"/>
    </source>
</evidence>
<dbReference type="GO" id="GO:0035673">
    <property type="term" value="F:oligopeptide transmembrane transporter activity"/>
    <property type="evidence" value="ECO:0007669"/>
    <property type="project" value="InterPro"/>
</dbReference>
<feature type="region of interest" description="Disordered" evidence="7">
    <location>
        <begin position="814"/>
        <end position="860"/>
    </location>
</feature>
<name>A0AAD5VHY4_9AGAR</name>
<comment type="subcellular location">
    <subcellularLocation>
        <location evidence="1">Membrane</location>
        <topology evidence="1">Multi-pass membrane protein</topology>
    </subcellularLocation>
</comment>
<dbReference type="Pfam" id="PF03169">
    <property type="entry name" value="OPT"/>
    <property type="match status" value="1"/>
</dbReference>
<feature type="transmembrane region" description="Helical" evidence="8">
    <location>
        <begin position="554"/>
        <end position="573"/>
    </location>
</feature>
<dbReference type="PANTHER" id="PTHR31645">
    <property type="entry name" value="OLIGOPEPTIDE TRANSPORTER YGL114W-RELATED"/>
    <property type="match status" value="1"/>
</dbReference>
<comment type="caution">
    <text evidence="9">The sequence shown here is derived from an EMBL/GenBank/DDBJ whole genome shotgun (WGS) entry which is preliminary data.</text>
</comment>
<feature type="transmembrane region" description="Helical" evidence="8">
    <location>
        <begin position="383"/>
        <end position="403"/>
    </location>
</feature>